<protein>
    <recommendedName>
        <fullName evidence="4">Retrovirus-related Pol polyprotein from transposon TNT 1-94</fullName>
    </recommendedName>
</protein>
<proteinExistence type="predicted"/>
<feature type="compositionally biased region" description="Polar residues" evidence="1">
    <location>
        <begin position="603"/>
        <end position="613"/>
    </location>
</feature>
<dbReference type="Proteomes" id="UP001243989">
    <property type="component" value="Unassembled WGS sequence"/>
</dbReference>
<dbReference type="EMBL" id="JAHMHQ010000038">
    <property type="protein sequence ID" value="KAK1622134.1"/>
    <property type="molecule type" value="Genomic_DNA"/>
</dbReference>
<evidence type="ECO:0000313" key="3">
    <source>
        <dbReference type="Proteomes" id="UP001243989"/>
    </source>
</evidence>
<dbReference type="GeneID" id="85473558"/>
<feature type="region of interest" description="Disordered" evidence="1">
    <location>
        <begin position="291"/>
        <end position="319"/>
    </location>
</feature>
<name>A0AAI9ZEY3_9PEZI</name>
<evidence type="ECO:0008006" key="4">
    <source>
        <dbReference type="Google" id="ProtNLM"/>
    </source>
</evidence>
<feature type="region of interest" description="Disordered" evidence="1">
    <location>
        <begin position="576"/>
        <end position="613"/>
    </location>
</feature>
<feature type="compositionally biased region" description="Basic and acidic residues" evidence="1">
    <location>
        <begin position="589"/>
        <end position="601"/>
    </location>
</feature>
<organism evidence="2 3">
    <name type="scientific">Colletotrichum phormii</name>
    <dbReference type="NCBI Taxonomy" id="359342"/>
    <lineage>
        <taxon>Eukaryota</taxon>
        <taxon>Fungi</taxon>
        <taxon>Dikarya</taxon>
        <taxon>Ascomycota</taxon>
        <taxon>Pezizomycotina</taxon>
        <taxon>Sordariomycetes</taxon>
        <taxon>Hypocreomycetidae</taxon>
        <taxon>Glomerellales</taxon>
        <taxon>Glomerellaceae</taxon>
        <taxon>Colletotrichum</taxon>
        <taxon>Colletotrichum acutatum species complex</taxon>
    </lineage>
</organism>
<feature type="compositionally biased region" description="Polar residues" evidence="1">
    <location>
        <begin position="394"/>
        <end position="403"/>
    </location>
</feature>
<dbReference type="RefSeq" id="XP_060438129.1">
    <property type="nucleotide sequence ID" value="XM_060588696.1"/>
</dbReference>
<comment type="caution">
    <text evidence="2">The sequence shown here is derived from an EMBL/GenBank/DDBJ whole genome shotgun (WGS) entry which is preliminary data.</text>
</comment>
<dbReference type="AlphaFoldDB" id="A0AAI9ZEY3"/>
<evidence type="ECO:0000313" key="2">
    <source>
        <dbReference type="EMBL" id="KAK1622134.1"/>
    </source>
</evidence>
<gene>
    <name evidence="2" type="ORF">BDP81DRAFT_400485</name>
</gene>
<accession>A0AAI9ZEY3</accession>
<evidence type="ECO:0000256" key="1">
    <source>
        <dbReference type="SAM" id="MobiDB-lite"/>
    </source>
</evidence>
<feature type="compositionally biased region" description="Polar residues" evidence="1">
    <location>
        <begin position="576"/>
        <end position="588"/>
    </location>
</feature>
<reference evidence="2" key="1">
    <citation type="submission" date="2021-06" db="EMBL/GenBank/DDBJ databases">
        <title>Comparative genomics, transcriptomics and evolutionary studies reveal genomic signatures of adaptation to plant cell wall in hemibiotrophic fungi.</title>
        <authorList>
            <consortium name="DOE Joint Genome Institute"/>
            <person name="Baroncelli R."/>
            <person name="Diaz J.F."/>
            <person name="Benocci T."/>
            <person name="Peng M."/>
            <person name="Battaglia E."/>
            <person name="Haridas S."/>
            <person name="Andreopoulos W."/>
            <person name="Labutti K."/>
            <person name="Pangilinan J."/>
            <person name="Floch G.L."/>
            <person name="Makela M.R."/>
            <person name="Henrissat B."/>
            <person name="Grigoriev I.V."/>
            <person name="Crouch J.A."/>
            <person name="De Vries R.P."/>
            <person name="Sukno S.A."/>
            <person name="Thon M.R."/>
        </authorList>
    </citation>
    <scope>NUCLEOTIDE SEQUENCE</scope>
    <source>
        <strain evidence="2">CBS 102054</strain>
    </source>
</reference>
<feature type="region of interest" description="Disordered" evidence="1">
    <location>
        <begin position="381"/>
        <end position="406"/>
    </location>
</feature>
<keyword evidence="3" id="KW-1185">Reference proteome</keyword>
<sequence>MSESTSTSTYENVKLTGRDNWTTWFEALQLQCQGLGVWDYVDPDGPDLTSDLHPTLLINPKHFDVTVIERNASEQSAYDIRLKEFTNARAAWERARDALPTHDEHGIPRAIAETDQTSRGTWPTVPAAATMNKLTKLGIIDKWIRRTVTSPILKTAITKANAPGVENIQKLIKCMKQELAPWKAMVKDSVRREYRRVLAKAKTGVNAKQWYDDWQAAYLRGKLYKIPEIEEETAILDFLHAVRVRLNPSWGQRTYETIRESMAEGRNVPTLDQIGYRFALTFDDMTTKNTTEPGGAYSTFAGRSDSDQNASNKRVSNCPCDRSHRWKPVECRWVETALTSTTKQGSPLRLDEAQTTIILDAVKSNKWKSLQSDFKKLGWLKGDGTPKKPHTPKAFSNANSATSSDKDNGHIVAVLMKGHDQESNAIFSAPMGSAHPLSMSTVMDSCGAMHLVNDKRLLEAGSYTLSGDDDYVESGTTTLPVTGRGTRIMRGVLDGPNGKGTADLTLTNVAYVEGFHVNIVSETLLRRSALCEHEKGLMMLFFGISGPDILDRMHFVSSYIRRVVCALDRLHKSSAKPVQQLEQNSLSQEDARQNAPHDHGTECTGTSSNSQLL</sequence>